<dbReference type="RefSeq" id="WP_179457808.1">
    <property type="nucleotide sequence ID" value="NZ_BAAAPX010000001.1"/>
</dbReference>
<gene>
    <name evidence="2" type="ORF">BJ963_003575</name>
</gene>
<feature type="compositionally biased region" description="Basic and acidic residues" evidence="1">
    <location>
        <begin position="1"/>
        <end position="13"/>
    </location>
</feature>
<keyword evidence="3" id="KW-1185">Reference proteome</keyword>
<protein>
    <submittedName>
        <fullName evidence="2">Uncharacterized protein</fullName>
    </submittedName>
</protein>
<sequence>MTMLQHERDELEGRYTQADPEVPEQRQVHGQYTERDGAGPDTNVSGTYVGVAHQGAKPLVRSTHQRIGNYPKAERHG</sequence>
<evidence type="ECO:0000256" key="1">
    <source>
        <dbReference type="SAM" id="MobiDB-lite"/>
    </source>
</evidence>
<organism evidence="2 3">
    <name type="scientific">Leifsonia soli</name>
    <dbReference type="NCBI Taxonomy" id="582665"/>
    <lineage>
        <taxon>Bacteria</taxon>
        <taxon>Bacillati</taxon>
        <taxon>Actinomycetota</taxon>
        <taxon>Actinomycetes</taxon>
        <taxon>Micrococcales</taxon>
        <taxon>Microbacteriaceae</taxon>
        <taxon>Leifsonia</taxon>
    </lineage>
</organism>
<evidence type="ECO:0000313" key="3">
    <source>
        <dbReference type="Proteomes" id="UP000589620"/>
    </source>
</evidence>
<dbReference type="AlphaFoldDB" id="A0A852T343"/>
<feature type="compositionally biased region" description="Basic and acidic residues" evidence="1">
    <location>
        <begin position="23"/>
        <end position="38"/>
    </location>
</feature>
<reference evidence="2 3" key="1">
    <citation type="submission" date="2020-07" db="EMBL/GenBank/DDBJ databases">
        <title>Sequencing the genomes of 1000 actinobacteria strains.</title>
        <authorList>
            <person name="Klenk H.-P."/>
        </authorList>
    </citation>
    <scope>NUCLEOTIDE SEQUENCE [LARGE SCALE GENOMIC DNA]</scope>
    <source>
        <strain evidence="2 3">DSM 23871</strain>
    </source>
</reference>
<accession>A0A852T343</accession>
<dbReference type="Proteomes" id="UP000589620">
    <property type="component" value="Unassembled WGS sequence"/>
</dbReference>
<proteinExistence type="predicted"/>
<dbReference type="EMBL" id="JACCBJ010000001">
    <property type="protein sequence ID" value="NYD76056.1"/>
    <property type="molecule type" value="Genomic_DNA"/>
</dbReference>
<name>A0A852T343_9MICO</name>
<evidence type="ECO:0000313" key="2">
    <source>
        <dbReference type="EMBL" id="NYD76056.1"/>
    </source>
</evidence>
<feature type="region of interest" description="Disordered" evidence="1">
    <location>
        <begin position="1"/>
        <end position="77"/>
    </location>
</feature>
<comment type="caution">
    <text evidence="2">The sequence shown here is derived from an EMBL/GenBank/DDBJ whole genome shotgun (WGS) entry which is preliminary data.</text>
</comment>